<dbReference type="Gene3D" id="2.30.130.30">
    <property type="entry name" value="Hypothetical protein"/>
    <property type="match status" value="1"/>
</dbReference>
<dbReference type="KEGG" id="fae:FAES_3221"/>
<accession>I0KAS7</accession>
<evidence type="ECO:0000313" key="2">
    <source>
        <dbReference type="Proteomes" id="UP000011058"/>
    </source>
</evidence>
<gene>
    <name evidence="1" type="ORF">FAES_3221</name>
</gene>
<name>I0KAS7_9BACT</name>
<dbReference type="STRING" id="1166018.FAES_3221"/>
<dbReference type="EMBL" id="HE796683">
    <property type="protein sequence ID" value="CCH01230.1"/>
    <property type="molecule type" value="Genomic_DNA"/>
</dbReference>
<reference evidence="1 2" key="1">
    <citation type="journal article" date="2012" name="J. Bacteriol.">
        <title>Genome Sequence of Fibrella aestuarina BUZ 2T, a Filamentous Marine Bacterium.</title>
        <authorList>
            <person name="Filippini M."/>
            <person name="Qi W."/>
            <person name="Blom J."/>
            <person name="Goesmann A."/>
            <person name="Smits T.H."/>
            <person name="Bagheri H.C."/>
        </authorList>
    </citation>
    <scope>NUCLEOTIDE SEQUENCE [LARGE SCALE GENOMIC DNA]</scope>
    <source>
        <strain evidence="2">BUZ 2T</strain>
    </source>
</reference>
<dbReference type="CDD" id="cd06554">
    <property type="entry name" value="ASCH_ASC-1_like"/>
    <property type="match status" value="1"/>
</dbReference>
<dbReference type="InterPro" id="IPR015947">
    <property type="entry name" value="PUA-like_sf"/>
</dbReference>
<dbReference type="eggNOG" id="ENOG503347I">
    <property type="taxonomic scope" value="Bacteria"/>
</dbReference>
<dbReference type="AlphaFoldDB" id="I0KAS7"/>
<dbReference type="Proteomes" id="UP000011058">
    <property type="component" value="Chromosome"/>
</dbReference>
<proteinExistence type="predicted"/>
<protein>
    <submittedName>
        <fullName evidence="1">Uncharacterized protein</fullName>
    </submittedName>
</protein>
<dbReference type="SUPFAM" id="SSF88697">
    <property type="entry name" value="PUA domain-like"/>
    <property type="match status" value="1"/>
</dbReference>
<dbReference type="HOGENOM" id="CLU_051256_2_1_10"/>
<keyword evidence="2" id="KW-1185">Reference proteome</keyword>
<sequence>MQTIKRLNRHKAMSPPPMQQLNLFDAPTQPEVGAHRPLLMKAISLWQPWASLCVHGLKAYETRGWNTFYRGPLLIHATKTLNSAAREVLTIKDFQLAMNQMGYNANTLPLGAIVGKVDLVRTLPVEEWRTEKRRDKVNHTKWVREMLFGDYAEDEGRFAWELANPVWLPQPIPASGAQLIWKFDMTEYRHLIETAQ</sequence>
<organism evidence="1 2">
    <name type="scientific">Fibrella aestuarina BUZ 2</name>
    <dbReference type="NCBI Taxonomy" id="1166018"/>
    <lineage>
        <taxon>Bacteria</taxon>
        <taxon>Pseudomonadati</taxon>
        <taxon>Bacteroidota</taxon>
        <taxon>Cytophagia</taxon>
        <taxon>Cytophagales</taxon>
        <taxon>Spirosomataceae</taxon>
        <taxon>Fibrella</taxon>
    </lineage>
</organism>
<evidence type="ECO:0000313" key="1">
    <source>
        <dbReference type="EMBL" id="CCH01230.1"/>
    </source>
</evidence>